<keyword evidence="9 13" id="KW-0472">Membrane</keyword>
<dbReference type="PANTHER" id="PTHR10412">
    <property type="entry name" value="MANNOSYL-OLIGOSACCHARIDE GLUCOSIDASE"/>
    <property type="match status" value="1"/>
</dbReference>
<comment type="subcellular location">
    <subcellularLocation>
        <location evidence="1 13">Endoplasmic reticulum membrane</location>
        <topology evidence="1 13">Single-pass type II membrane protein</topology>
    </subcellularLocation>
</comment>
<evidence type="ECO:0000256" key="14">
    <source>
        <dbReference type="SAM" id="MobiDB-lite"/>
    </source>
</evidence>
<evidence type="ECO:0000256" key="2">
    <source>
        <dbReference type="ARBA" id="ARBA00004740"/>
    </source>
</evidence>
<dbReference type="InterPro" id="IPR031335">
    <property type="entry name" value="Glyco_hydro_63_C"/>
</dbReference>
<organism evidence="17 18">
    <name type="scientific">Ooceraea biroi</name>
    <name type="common">Clonal raider ant</name>
    <name type="synonym">Cerapachys biroi</name>
    <dbReference type="NCBI Taxonomy" id="2015173"/>
    <lineage>
        <taxon>Eukaryota</taxon>
        <taxon>Metazoa</taxon>
        <taxon>Ecdysozoa</taxon>
        <taxon>Arthropoda</taxon>
        <taxon>Hexapoda</taxon>
        <taxon>Insecta</taxon>
        <taxon>Pterygota</taxon>
        <taxon>Neoptera</taxon>
        <taxon>Endopterygota</taxon>
        <taxon>Hymenoptera</taxon>
        <taxon>Apocrita</taxon>
        <taxon>Aculeata</taxon>
        <taxon>Formicoidea</taxon>
        <taxon>Formicidae</taxon>
        <taxon>Dorylinae</taxon>
        <taxon>Ooceraea</taxon>
    </lineage>
</organism>
<keyword evidence="4 13" id="KW-0812">Transmembrane</keyword>
<feature type="domain" description="Glycosyl hydrolase family 63 N-terminal" evidence="16">
    <location>
        <begin position="78"/>
        <end position="268"/>
    </location>
</feature>
<dbReference type="GO" id="GO:0009311">
    <property type="term" value="P:oligosaccharide metabolic process"/>
    <property type="evidence" value="ECO:0007669"/>
    <property type="project" value="UniProtKB-UniRule"/>
</dbReference>
<sequence>MRKGKAQEKPTKIKGKLVSANSAKTNTRPRLSLNFMISLVFIAIAVWFGFKGYLETRVNTPYDGKKLVALSLDAPDRYWGTYRPGVYFGLKTRDSQSLVTGLMWYFPRMLRYDGSGFRHWCEQGDKLDRYAWLEHDGRTFGVQEIVDNSVSIRTTFVKRPGGYEGGDWTARIAVSPAKEHKGEEISLLFYTAIEEGTKGWIKANLGDYSRLTGTEGNTQGLGSFVVNLNLINGTVEEHSFLATAAPGLHVLKETVLQNLRVATQKGSAEKRVVLAGEQLPLSPEGNKKDPNFIVSQVTGRAPFELEVSYESGSFSNRIDKLTGKNYDEALEKQRLLFSERFESVFKLKSKGYTDDEVAFAKMAFSNLIGSVGYFYGSSQVQSSYTESPVPYWKAPLYTAVPSRSFFPRGFLWDEGFHGLLIAAWDMEIELDIMSHWFDLMNVEGWIPREMILGQEALAKVPEEFVTQINTNANPPTFFLTLDFMLQHKEQELLRHHLPLLDRLYPRLQAWFSWFNVTQVGDLPGTYRWRGRDGTTSRELNPKTLTSGLDDYPRASHPSVAERHVDLRCWIAYAARVLARITETLSYSSTKYHETFQYLSDNNLLNKLHWSPNTQWYSDYGLHTDRVVLRKPAPPPPHKQQQQRSQPPSVELVRVVLEDPSLRFVDTTFGYVSLFPFILQIVEPDSPQLGKILQDLRDPDLLWTKQGLRSLAKTSPIYMKYNTEHDAPYWRGPVWINLNYLTVRAAHYYSNIDGPYRQNARKIYEELRKNLIQNIIKQYRKTGYLWENYDSAEGQGKGSHPFTGWTSLVVLLMAEIY</sequence>
<keyword evidence="11 13" id="KW-0326">Glycosidase</keyword>
<evidence type="ECO:0000256" key="13">
    <source>
        <dbReference type="RuleBase" id="RU368089"/>
    </source>
</evidence>
<keyword evidence="6 13" id="KW-0256">Endoplasmic reticulum</keyword>
<dbReference type="OrthoDB" id="410058at2759"/>
<feature type="compositionally biased region" description="Low complexity" evidence="14">
    <location>
        <begin position="638"/>
        <end position="647"/>
    </location>
</feature>
<dbReference type="InterPro" id="IPR012341">
    <property type="entry name" value="6hp_glycosidase-like_sf"/>
</dbReference>
<evidence type="ECO:0000256" key="6">
    <source>
        <dbReference type="ARBA" id="ARBA00022824"/>
    </source>
</evidence>
<evidence type="ECO:0000256" key="9">
    <source>
        <dbReference type="ARBA" id="ARBA00023136"/>
    </source>
</evidence>
<evidence type="ECO:0000259" key="16">
    <source>
        <dbReference type="Pfam" id="PF16923"/>
    </source>
</evidence>
<dbReference type="Gene3D" id="2.70.98.110">
    <property type="entry name" value="Glycosyl hydrolase family 63, N-terminal domain"/>
    <property type="match status" value="1"/>
</dbReference>
<dbReference type="PANTHER" id="PTHR10412:SF11">
    <property type="entry name" value="MANNOSYL-OLIGOSACCHARIDE GLUCOSIDASE"/>
    <property type="match status" value="1"/>
</dbReference>
<keyword evidence="7" id="KW-0735">Signal-anchor</keyword>
<evidence type="ECO:0000313" key="18">
    <source>
        <dbReference type="Proteomes" id="UP000279307"/>
    </source>
</evidence>
<dbReference type="AlphaFoldDB" id="A0A3L8DQH4"/>
<dbReference type="Gene3D" id="1.50.10.10">
    <property type="match status" value="1"/>
</dbReference>
<feature type="domain" description="Glycosyl hydrolase family 63 C-terminal" evidence="15">
    <location>
        <begin position="321"/>
        <end position="814"/>
    </location>
</feature>
<evidence type="ECO:0000256" key="12">
    <source>
        <dbReference type="ARBA" id="ARBA00038888"/>
    </source>
</evidence>
<dbReference type="FunFam" id="1.50.10.10:FF:000009">
    <property type="entry name" value="mannosyl-oligosaccharide glucosidase"/>
    <property type="match status" value="1"/>
</dbReference>
<comment type="function">
    <text evidence="13">Cleaves the distal alpha 1,2-linked glucose residue from the Glc(3)Man(9)GlcNAc(2) oligosaccharide precursor.</text>
</comment>
<evidence type="ECO:0000313" key="17">
    <source>
        <dbReference type="EMBL" id="RLU22685.1"/>
    </source>
</evidence>
<dbReference type="Pfam" id="PF03200">
    <property type="entry name" value="Glyco_hydro_63"/>
    <property type="match status" value="1"/>
</dbReference>
<keyword evidence="5 13" id="KW-0378">Hydrolase</keyword>
<dbReference type="SUPFAM" id="SSF48208">
    <property type="entry name" value="Six-hairpin glycosidases"/>
    <property type="match status" value="1"/>
</dbReference>
<evidence type="ECO:0000256" key="10">
    <source>
        <dbReference type="ARBA" id="ARBA00023180"/>
    </source>
</evidence>
<dbReference type="Pfam" id="PF16923">
    <property type="entry name" value="Glyco_hydro_63N"/>
    <property type="match status" value="1"/>
</dbReference>
<accession>A0A3L8DQH4</accession>
<keyword evidence="10" id="KW-0325">Glycoprotein</keyword>
<evidence type="ECO:0000256" key="1">
    <source>
        <dbReference type="ARBA" id="ARBA00004648"/>
    </source>
</evidence>
<evidence type="ECO:0000256" key="4">
    <source>
        <dbReference type="ARBA" id="ARBA00022692"/>
    </source>
</evidence>
<dbReference type="EMBL" id="QOIP01000005">
    <property type="protein sequence ID" value="RLU22685.1"/>
    <property type="molecule type" value="Genomic_DNA"/>
</dbReference>
<dbReference type="EC" id="3.2.1.106" evidence="12 13"/>
<evidence type="ECO:0000256" key="8">
    <source>
        <dbReference type="ARBA" id="ARBA00022989"/>
    </source>
</evidence>
<evidence type="ECO:0000256" key="7">
    <source>
        <dbReference type="ARBA" id="ARBA00022968"/>
    </source>
</evidence>
<feature type="transmembrane region" description="Helical" evidence="13">
    <location>
        <begin position="31"/>
        <end position="50"/>
    </location>
</feature>
<protein>
    <recommendedName>
        <fullName evidence="12 13">Mannosyl-oligosaccharide glucosidase</fullName>
        <ecNumber evidence="12 13">3.2.1.106</ecNumber>
    </recommendedName>
</protein>
<comment type="caution">
    <text evidence="17">The sequence shown here is derived from an EMBL/GenBank/DDBJ whole genome shotgun (WGS) entry which is preliminary data.</text>
</comment>
<dbReference type="InterPro" id="IPR008928">
    <property type="entry name" value="6-hairpin_glycosidase_sf"/>
</dbReference>
<evidence type="ECO:0000256" key="11">
    <source>
        <dbReference type="ARBA" id="ARBA00023295"/>
    </source>
</evidence>
<evidence type="ECO:0000259" key="15">
    <source>
        <dbReference type="Pfam" id="PF03200"/>
    </source>
</evidence>
<dbReference type="InterPro" id="IPR038518">
    <property type="entry name" value="Glyco_hydro_63N_sf"/>
</dbReference>
<evidence type="ECO:0000256" key="3">
    <source>
        <dbReference type="ARBA" id="ARBA00010833"/>
    </source>
</evidence>
<dbReference type="GO" id="GO:0005789">
    <property type="term" value="C:endoplasmic reticulum membrane"/>
    <property type="evidence" value="ECO:0007669"/>
    <property type="project" value="UniProtKB-SubCell"/>
</dbReference>
<comment type="similarity">
    <text evidence="3 13">Belongs to the glycosyl hydrolase 63 family.</text>
</comment>
<name>A0A3L8DQH4_OOCBI</name>
<comment type="pathway">
    <text evidence="2">Glycan metabolism; N-glycan degradation.</text>
</comment>
<gene>
    <name evidence="17" type="ORF">DMN91_004963</name>
</gene>
<feature type="region of interest" description="Disordered" evidence="14">
    <location>
        <begin position="628"/>
        <end position="647"/>
    </location>
</feature>
<dbReference type="InterPro" id="IPR004888">
    <property type="entry name" value="Glycoside_hydrolase_63"/>
</dbReference>
<dbReference type="Proteomes" id="UP000279307">
    <property type="component" value="Chromosome 5"/>
</dbReference>
<dbReference type="InterPro" id="IPR031631">
    <property type="entry name" value="Glyco_hydro_63N"/>
</dbReference>
<dbReference type="GO" id="GO:0006487">
    <property type="term" value="P:protein N-linked glycosylation"/>
    <property type="evidence" value="ECO:0007669"/>
    <property type="project" value="UniProtKB-UniRule"/>
</dbReference>
<proteinExistence type="inferred from homology"/>
<keyword evidence="8 13" id="KW-1133">Transmembrane helix</keyword>
<comment type="catalytic activity">
    <reaction evidence="13">
        <text>N(4)-(alpha-D-Glc-(1-&gt;2)-alpha-D-Glc-(1-&gt;3)-alpha-D-Glc-(1-&gt;3)-alpha-D-Man-(1-&gt;2)-alpha-D-Man-(1-&gt;2)-alpha-D-Man-(1-&gt;3)-[alpha-D-Man-(1-&gt;2)-alpha-D-Man-(1-&gt;3)-[alpha-D-Man-(1-&gt;2)-alpha-D-Man-(1-&gt;6)]-alpha-D-Man-(1-&gt;6)]-beta-D-Man-(1-&gt;4)-beta-D-GlcNAc-(1-&gt;4)-beta-D-GlcNAc)-L-asparaginyl-[protein] + H2O = N(4)-(alpha-D-Glc-(1-&gt;3)-alpha-D-Glc-(1-&gt;3)-alpha-D-Man-(1-&gt;2)-alpha-D-Man-(1-&gt;2)-alpha-D-Man-(1-&gt;3)-[alpha-D-Man-(1-&gt;2)-alpha-D-Man-(1-&gt;3)-[alpha-D-Man-(1-&gt;2)-alpha-D-Man-(1-&gt;6)]-alpha-D-Man-(1-&gt;6)]-beta-D-Man-(1-&gt;4)-beta-D-GlcNAc-(1-&gt;4)-beta-D-GlcNAc)-L-asparaginyl-[protein] + beta-D-glucose</text>
        <dbReference type="Rhea" id="RHEA:55988"/>
        <dbReference type="Rhea" id="RHEA-COMP:12806"/>
        <dbReference type="Rhea" id="RHEA-COMP:14355"/>
        <dbReference type="ChEBI" id="CHEBI:15377"/>
        <dbReference type="ChEBI" id="CHEBI:15903"/>
        <dbReference type="ChEBI" id="CHEBI:59082"/>
        <dbReference type="ChEBI" id="CHEBI:132537"/>
        <dbReference type="EC" id="3.2.1.106"/>
    </reaction>
</comment>
<evidence type="ECO:0000256" key="5">
    <source>
        <dbReference type="ARBA" id="ARBA00022801"/>
    </source>
</evidence>
<dbReference type="GO" id="GO:0004573">
    <property type="term" value="F:Glc3Man9GlcNAc2 oligosaccharide glucosidase activity"/>
    <property type="evidence" value="ECO:0007669"/>
    <property type="project" value="UniProtKB-UniRule"/>
</dbReference>
<reference evidence="17 18" key="1">
    <citation type="journal article" date="2018" name="Genome Res.">
        <title>The genomic architecture and molecular evolution of ant odorant receptors.</title>
        <authorList>
            <person name="McKenzie S.K."/>
            <person name="Kronauer D.J.C."/>
        </authorList>
    </citation>
    <scope>NUCLEOTIDE SEQUENCE [LARGE SCALE GENOMIC DNA]</scope>
    <source>
        <strain evidence="17">Clonal line C1</strain>
    </source>
</reference>